<name>A0A1W1V1F8_DESTI</name>
<feature type="chain" id="PRO_5010728893" evidence="1">
    <location>
        <begin position="26"/>
        <end position="286"/>
    </location>
</feature>
<dbReference type="STRING" id="656914.SAMN00017405_1248"/>
<organism evidence="2 3">
    <name type="scientific">Desulfonispora thiosulfatigenes DSM 11270</name>
    <dbReference type="NCBI Taxonomy" id="656914"/>
    <lineage>
        <taxon>Bacteria</taxon>
        <taxon>Bacillati</taxon>
        <taxon>Bacillota</taxon>
        <taxon>Clostridia</taxon>
        <taxon>Eubacteriales</taxon>
        <taxon>Peptococcaceae</taxon>
        <taxon>Desulfonispora</taxon>
    </lineage>
</organism>
<dbReference type="EMBL" id="FWWT01000013">
    <property type="protein sequence ID" value="SMB87185.1"/>
    <property type="molecule type" value="Genomic_DNA"/>
</dbReference>
<keyword evidence="3" id="KW-1185">Reference proteome</keyword>
<evidence type="ECO:0000256" key="1">
    <source>
        <dbReference type="SAM" id="SignalP"/>
    </source>
</evidence>
<protein>
    <submittedName>
        <fullName evidence="2">Uncharacterized protein YpuA, DUF1002 family</fullName>
    </submittedName>
</protein>
<dbReference type="SUPFAM" id="SSF109998">
    <property type="entry name" value="Triger factor/SurA peptide-binding domain-like"/>
    <property type="match status" value="1"/>
</dbReference>
<dbReference type="Pfam" id="PF06207">
    <property type="entry name" value="DUF1002"/>
    <property type="match status" value="1"/>
</dbReference>
<keyword evidence="1" id="KW-0732">Signal</keyword>
<evidence type="ECO:0000313" key="3">
    <source>
        <dbReference type="Proteomes" id="UP000192731"/>
    </source>
</evidence>
<proteinExistence type="predicted"/>
<dbReference type="Proteomes" id="UP000192731">
    <property type="component" value="Unassembled WGS sequence"/>
</dbReference>
<dbReference type="OrthoDB" id="9810153at2"/>
<accession>A0A1W1V1F8</accession>
<dbReference type="InterPro" id="IPR009343">
    <property type="entry name" value="DUF1002"/>
</dbReference>
<evidence type="ECO:0000313" key="2">
    <source>
        <dbReference type="EMBL" id="SMB87185.1"/>
    </source>
</evidence>
<dbReference type="RefSeq" id="WP_084052638.1">
    <property type="nucleotide sequence ID" value="NZ_FWWT01000013.1"/>
</dbReference>
<dbReference type="AlphaFoldDB" id="A0A1W1V1F8"/>
<feature type="signal peptide" evidence="1">
    <location>
        <begin position="1"/>
        <end position="25"/>
    </location>
</feature>
<sequence>MKKKIMSILLLITLLIGTMPLAAFAGRTDVVSFGADLSSSQQAEMLEEFGVTRDEADIIEVTIQDVKDHLQGIATDKQIGTKAISSAYVRLLSDGEGIQVDTHNITWVSDEMYANAMATAGVEDAQVIVAAPFKVTGTTALTGIMEAFETASGKKITKEAKNAANEELIITGDMGKEIGKDEAVKLIQNVKEQIAKQDIKTPEDMRRVILDIAKELNIQLSDAQIDQILSLMKKISKLDLNVDKISQQLEKIGANLDVVKQTVADNKGVIQKFLDAISSFLRSIFG</sequence>
<dbReference type="InterPro" id="IPR027304">
    <property type="entry name" value="Trigger_fact/SurA_dom_sf"/>
</dbReference>
<reference evidence="2 3" key="1">
    <citation type="submission" date="2017-04" db="EMBL/GenBank/DDBJ databases">
        <authorList>
            <person name="Afonso C.L."/>
            <person name="Miller P.J."/>
            <person name="Scott M.A."/>
            <person name="Spackman E."/>
            <person name="Goraichik I."/>
            <person name="Dimitrov K.M."/>
            <person name="Suarez D.L."/>
            <person name="Swayne D.E."/>
        </authorList>
    </citation>
    <scope>NUCLEOTIDE SEQUENCE [LARGE SCALE GENOMIC DNA]</scope>
    <source>
        <strain evidence="2 3">DSM 11270</strain>
    </source>
</reference>
<gene>
    <name evidence="2" type="ORF">SAMN00017405_1248</name>
</gene>